<dbReference type="Pfam" id="PF25351">
    <property type="entry name" value="PH_BUD3_C"/>
    <property type="match status" value="1"/>
</dbReference>
<keyword evidence="5" id="KW-1185">Reference proteome</keyword>
<dbReference type="InterPro" id="IPR035899">
    <property type="entry name" value="DBL_dom_sf"/>
</dbReference>
<feature type="compositionally biased region" description="Basic and acidic residues" evidence="2">
    <location>
        <begin position="182"/>
        <end position="192"/>
    </location>
</feature>
<feature type="region of interest" description="Disordered" evidence="2">
    <location>
        <begin position="1113"/>
        <end position="1134"/>
    </location>
</feature>
<proteinExistence type="predicted"/>
<evidence type="ECO:0000256" key="2">
    <source>
        <dbReference type="SAM" id="MobiDB-lite"/>
    </source>
</evidence>
<dbReference type="PANTHER" id="PTHR22834:SF21">
    <property type="entry name" value="GUANYL NUCLEOTIDE EXCHANGE FACTOR, PUTATIVE (AFU_ORTHOLOGUE AFUA_5G11890)-RELATED"/>
    <property type="match status" value="1"/>
</dbReference>
<feature type="compositionally biased region" description="Basic and acidic residues" evidence="2">
    <location>
        <begin position="840"/>
        <end position="850"/>
    </location>
</feature>
<protein>
    <submittedName>
        <fullName evidence="4">Rho guanyl nucleotide exchange factor</fullName>
    </submittedName>
</protein>
<keyword evidence="1" id="KW-0175">Coiled coil</keyword>
<dbReference type="InterPro" id="IPR000219">
    <property type="entry name" value="DH_dom"/>
</dbReference>
<dbReference type="VEuPathDB" id="FungiDB:P168DRAFT_166713"/>
<feature type="compositionally biased region" description="Acidic residues" evidence="2">
    <location>
        <begin position="193"/>
        <end position="202"/>
    </location>
</feature>
<feature type="region of interest" description="Disordered" evidence="2">
    <location>
        <begin position="171"/>
        <end position="206"/>
    </location>
</feature>
<feature type="domain" description="DH" evidence="3">
    <location>
        <begin position="255"/>
        <end position="472"/>
    </location>
</feature>
<dbReference type="PANTHER" id="PTHR22834">
    <property type="entry name" value="NUCLEAR FUSION PROTEIN FUS2"/>
    <property type="match status" value="1"/>
</dbReference>
<dbReference type="OrthoDB" id="4066896at2759"/>
<dbReference type="InterPro" id="IPR057454">
    <property type="entry name" value="Bud3_C"/>
</dbReference>
<feature type="compositionally biased region" description="Low complexity" evidence="2">
    <location>
        <begin position="786"/>
        <end position="805"/>
    </location>
</feature>
<dbReference type="GO" id="GO:0032955">
    <property type="term" value="P:regulation of division septum assembly"/>
    <property type="evidence" value="ECO:0007669"/>
    <property type="project" value="TreeGrafter"/>
</dbReference>
<reference evidence="4" key="1">
    <citation type="submission" date="2016-12" db="EMBL/GenBank/DDBJ databases">
        <title>The genomes of Aspergillus section Nigri reveals drivers in fungal speciation.</title>
        <authorList>
            <consortium name="DOE Joint Genome Institute"/>
            <person name="Vesth T.C."/>
            <person name="Nybo J."/>
            <person name="Theobald S."/>
            <person name="Brandl J."/>
            <person name="Frisvad J.C."/>
            <person name="Nielsen K.F."/>
            <person name="Lyhne E.K."/>
            <person name="Kogle M.E."/>
            <person name="Kuo A."/>
            <person name="Riley R."/>
            <person name="Clum A."/>
            <person name="Nolan M."/>
            <person name="Lipzen A."/>
            <person name="Salamov A."/>
            <person name="Henrissat B."/>
            <person name="Wiebenga A."/>
            <person name="De vries R.P."/>
            <person name="Grigoriev I.V."/>
            <person name="Mortensen U.H."/>
            <person name="Andersen M.R."/>
            <person name="Baker S.E."/>
        </authorList>
    </citation>
    <scope>NUCLEOTIDE SEQUENCE</scope>
    <source>
        <strain evidence="4">IBT 28561</strain>
    </source>
</reference>
<feature type="region of interest" description="Disordered" evidence="2">
    <location>
        <begin position="1390"/>
        <end position="1415"/>
    </location>
</feature>
<evidence type="ECO:0000259" key="3">
    <source>
        <dbReference type="PROSITE" id="PS50010"/>
    </source>
</evidence>
<feature type="region of interest" description="Disordered" evidence="2">
    <location>
        <begin position="786"/>
        <end position="868"/>
    </location>
</feature>
<accession>A0A2I1D161</accession>
<dbReference type="Proteomes" id="UP000234254">
    <property type="component" value="Unassembled WGS sequence"/>
</dbReference>
<dbReference type="InterPro" id="IPR051492">
    <property type="entry name" value="Dynamin-Rho_GEF"/>
</dbReference>
<evidence type="ECO:0000313" key="5">
    <source>
        <dbReference type="Proteomes" id="UP000234254"/>
    </source>
</evidence>
<evidence type="ECO:0000256" key="1">
    <source>
        <dbReference type="SAM" id="Coils"/>
    </source>
</evidence>
<dbReference type="Gene3D" id="1.20.900.10">
    <property type="entry name" value="Dbl homology (DH) domain"/>
    <property type="match status" value="1"/>
</dbReference>
<evidence type="ECO:0000313" key="4">
    <source>
        <dbReference type="EMBL" id="PKY03616.1"/>
    </source>
</evidence>
<dbReference type="GeneID" id="36540395"/>
<dbReference type="GO" id="GO:0005085">
    <property type="term" value="F:guanyl-nucleotide exchange factor activity"/>
    <property type="evidence" value="ECO:0007669"/>
    <property type="project" value="InterPro"/>
</dbReference>
<dbReference type="SMART" id="SM00325">
    <property type="entry name" value="RhoGEF"/>
    <property type="match status" value="1"/>
</dbReference>
<name>A0A2I1D161_ASPC2</name>
<dbReference type="SUPFAM" id="SSF48065">
    <property type="entry name" value="DBL homology domain (DH-domain)"/>
    <property type="match status" value="1"/>
</dbReference>
<feature type="compositionally biased region" description="Basic and acidic residues" evidence="2">
    <location>
        <begin position="1298"/>
        <end position="1307"/>
    </location>
</feature>
<dbReference type="PROSITE" id="PS50010">
    <property type="entry name" value="DH_2"/>
    <property type="match status" value="1"/>
</dbReference>
<feature type="compositionally biased region" description="Low complexity" evidence="2">
    <location>
        <begin position="1209"/>
        <end position="1228"/>
    </location>
</feature>
<dbReference type="RefSeq" id="XP_024692210.1">
    <property type="nucleotide sequence ID" value="XM_024832872.1"/>
</dbReference>
<sequence>MATSNLPPDLPWDQLTLYHTSDPYLSSVFVFYGPVTTANATVSSSRIQAHILTPAGCHSYPRITVSPAAPLYAAVHHLPRDKQGDEVARGLAVAMLKYFADLPNPARDALQAVARAARPADPLPKLFDEMHAADLAHRLTPLDQTAEIVRDLRAAFQERSVPWVDLDVVLPAGSIQPPPSSPDDHDHDHDHDNDNDDDDGLDCDGTPDLQYGAYTPLIRALGPPIFLPTARLKRAPSQSTNLSRSKVFAPAQKQALRMTMCEFVDTEERYVNKLYTLVRSVAEEFHRKANARPPSSTSPDAADLARLFPPCLHDILELHLGFLDVIRQVLETTEPDAIDDLTQDTDLSSSLARRSARDGPDRIGAVAFAAALVDWFPRLAEPYAAYLRAHTGFTQTLNSFLQDKQSSFTRRVQDTGEQLLRSLLMEPVQRLPRYSLLIDTMTGSLPLLHPAVRPLLQARDVVTDICALDDAVSASPDRGFQRLSAALVDGWPAATIRPAGRLITAVDVHTLAPPYHRDRLPATADPGPLGILLVYQNALVLLAKGPGAPVTARGLATELDSAASATAGPASPTTARALQVVQVYPLPRVRCTQSTCGRILFLAASSTPGLRALEPTSMYEGRAGRVIEEIVKAQIAGRFPEREREDGKWTLRSPTGTVGNLGILACVVENAPETPRPAAAPIRLVVDPSRSVAGPALGSSGLEVLLSVTPLAEDQFRLDLDSIVGQRSSDIVTAESFVPILSKRLSHVLLPLHGPQNRTMAESIIHANLDTIRDLSGYFFAPAAKASKSFRPPSPSKLLSSLLGSGSTGAKGLGDVPKMPPPPPRGHLSRSNTLPSVFPGKEERREDRTDATPPKVSVVGADSGPGPESTLPALERAFAAYALALQSRSGNIVGRTLRARDGVDRSAVNELYNVLLEDPGRLQAAAEVPVDTLFVAFETFMANAWSEQMGPILDPASLALLQGHFDTMFPRDFDESFRRFLSEMSPQNCRALAALVRLLADLLDASGNDGDRGALTAVFAEVLTTEGDPMQHVSLLDRLVDDFDHLFEEVTPDGASLEAILSGDPTPSVAHNRGSVSSTTSSFRKRFGFSLHRDSSKADGESKVSSILRTLSKSKGSFTGDSDPGTPKGSLLRSKSIDVDAGLAYLLRPGSRDRLGTSSSQEHFHRPASAQEDTASVSSVRGLGGVKVRRKRRSSLSDLRPGTASSEVSTTSPSHAARPATPASSTSHSRSDGMTPTKPPRPQSRHGEPTAVRSTSPQKGGSPSLVARSPTRPVTPSRKENIDPKFLPTDRSPRKKKDASESPQEPKRRSRATSIPARNAGLRERPVPVNGSDVKRPPSSLSPPKPQKLRMQSPQKLRDRLQSEKRAQNLAQLGLKDELDLIGEELQSLKLASSQPGKSMRSSPEHLGEPFTPQSNTALTTRMRNLETKFDAFSGEFHGRTSSIERDLESSLVVSEKRVKKLDELYREASAENEALYDRFNSELSKVAKDARSGNVDDALSSQLSAALEEVGRLKKENFRLKREVGGLRAQQAAVALLKAGE</sequence>
<gene>
    <name evidence="4" type="ORF">P168DRAFT_166713</name>
</gene>
<feature type="compositionally biased region" description="Polar residues" evidence="2">
    <location>
        <begin position="1390"/>
        <end position="1402"/>
    </location>
</feature>
<organism evidence="4 5">
    <name type="scientific">Aspergillus campestris (strain IBT 28561)</name>
    <dbReference type="NCBI Taxonomy" id="1392248"/>
    <lineage>
        <taxon>Eukaryota</taxon>
        <taxon>Fungi</taxon>
        <taxon>Dikarya</taxon>
        <taxon>Ascomycota</taxon>
        <taxon>Pezizomycotina</taxon>
        <taxon>Eurotiomycetes</taxon>
        <taxon>Eurotiomycetidae</taxon>
        <taxon>Eurotiales</taxon>
        <taxon>Aspergillaceae</taxon>
        <taxon>Aspergillus</taxon>
        <taxon>Aspergillus subgen. Circumdati</taxon>
    </lineage>
</organism>
<comment type="caution">
    <text evidence="4">The sequence shown here is derived from an EMBL/GenBank/DDBJ whole genome shotgun (WGS) entry which is preliminary data.</text>
</comment>
<feature type="compositionally biased region" description="Polar residues" evidence="2">
    <location>
        <begin position="1252"/>
        <end position="1261"/>
    </location>
</feature>
<feature type="region of interest" description="Disordered" evidence="2">
    <location>
        <begin position="1152"/>
        <end position="1363"/>
    </location>
</feature>
<dbReference type="EMBL" id="MSFM01000007">
    <property type="protein sequence ID" value="PKY03616.1"/>
    <property type="molecule type" value="Genomic_DNA"/>
</dbReference>
<dbReference type="Pfam" id="PF00621">
    <property type="entry name" value="RhoGEF"/>
    <property type="match status" value="1"/>
</dbReference>
<dbReference type="GO" id="GO:0031991">
    <property type="term" value="P:regulation of actomyosin contractile ring contraction"/>
    <property type="evidence" value="ECO:0007669"/>
    <property type="project" value="TreeGrafter"/>
</dbReference>
<feature type="coiled-coil region" evidence="1">
    <location>
        <begin position="1452"/>
        <end position="1479"/>
    </location>
</feature>
<dbReference type="GO" id="GO:0005737">
    <property type="term" value="C:cytoplasm"/>
    <property type="evidence" value="ECO:0007669"/>
    <property type="project" value="TreeGrafter"/>
</dbReference>